<keyword evidence="1" id="KW-0732">Signal</keyword>
<proteinExistence type="predicted"/>
<sequence>MTHSKRRHHPQSSKRAWILAALFVLGQSSVTLAQAVTVPAPGTPLRKELLNAIRQPVEKELKQAILFEVTSLKTSGNWSFGVLMPKRKDGKRIQYTHTPYAEAIEEGIFDEGISVLWYRQTGVWMIKTYVLGATDVAYGCWWRVFNAPKAIFTHTENGCAD</sequence>
<evidence type="ECO:0000313" key="2">
    <source>
        <dbReference type="EMBL" id="MBD2705312.1"/>
    </source>
</evidence>
<protein>
    <submittedName>
        <fullName evidence="2">Uncharacterized protein</fullName>
    </submittedName>
</protein>
<dbReference type="Proteomes" id="UP000598820">
    <property type="component" value="Unassembled WGS sequence"/>
</dbReference>
<organism evidence="2 3">
    <name type="scientific">Spirosoma profusum</name>
    <dbReference type="NCBI Taxonomy" id="2771354"/>
    <lineage>
        <taxon>Bacteria</taxon>
        <taxon>Pseudomonadati</taxon>
        <taxon>Bacteroidota</taxon>
        <taxon>Cytophagia</taxon>
        <taxon>Cytophagales</taxon>
        <taxon>Cytophagaceae</taxon>
        <taxon>Spirosoma</taxon>
    </lineage>
</organism>
<feature type="signal peptide" evidence="1">
    <location>
        <begin position="1"/>
        <end position="33"/>
    </location>
</feature>
<name>A0A927AVS0_9BACT</name>
<evidence type="ECO:0000256" key="1">
    <source>
        <dbReference type="SAM" id="SignalP"/>
    </source>
</evidence>
<evidence type="ECO:0000313" key="3">
    <source>
        <dbReference type="Proteomes" id="UP000598820"/>
    </source>
</evidence>
<comment type="caution">
    <text evidence="2">The sequence shown here is derived from an EMBL/GenBank/DDBJ whole genome shotgun (WGS) entry which is preliminary data.</text>
</comment>
<accession>A0A927AVS0</accession>
<dbReference type="EMBL" id="JACWZY010000051">
    <property type="protein sequence ID" value="MBD2705312.1"/>
    <property type="molecule type" value="Genomic_DNA"/>
</dbReference>
<gene>
    <name evidence="2" type="ORF">IC229_32135</name>
</gene>
<dbReference type="AlphaFoldDB" id="A0A927AVS0"/>
<reference evidence="2" key="1">
    <citation type="submission" date="2020-09" db="EMBL/GenBank/DDBJ databases">
        <authorList>
            <person name="Kim M.K."/>
        </authorList>
    </citation>
    <scope>NUCLEOTIDE SEQUENCE</scope>
    <source>
        <strain evidence="2">BT702</strain>
    </source>
</reference>
<dbReference type="RefSeq" id="WP_190892601.1">
    <property type="nucleotide sequence ID" value="NZ_JACWZY010000051.1"/>
</dbReference>
<feature type="chain" id="PRO_5037528048" evidence="1">
    <location>
        <begin position="34"/>
        <end position="161"/>
    </location>
</feature>
<keyword evidence="3" id="KW-1185">Reference proteome</keyword>